<dbReference type="PANTHER" id="PTHR47007:SF1">
    <property type="entry name" value="SUSHI DOMAIN-CONTAINING PROTEIN 4"/>
    <property type="match status" value="1"/>
</dbReference>
<comment type="caution">
    <text evidence="4">The sequence shown here is derived from an EMBL/GenBank/DDBJ whole genome shotgun (WGS) entry which is preliminary data.</text>
</comment>
<dbReference type="GO" id="GO:0045959">
    <property type="term" value="P:negative regulation of complement activation, classical pathway"/>
    <property type="evidence" value="ECO:0007669"/>
    <property type="project" value="TreeGrafter"/>
</dbReference>
<protein>
    <recommendedName>
        <fullName evidence="3">Sushi domain-containing protein</fullName>
    </recommendedName>
</protein>
<dbReference type="Gene3D" id="2.10.70.10">
    <property type="entry name" value="Complement Module, domain 1"/>
    <property type="match status" value="1"/>
</dbReference>
<dbReference type="CDD" id="cd00033">
    <property type="entry name" value="CCP"/>
    <property type="match status" value="1"/>
</dbReference>
<name>A0A7J6AMF1_AMEME</name>
<dbReference type="Proteomes" id="UP000593565">
    <property type="component" value="Unassembled WGS sequence"/>
</dbReference>
<gene>
    <name evidence="4" type="ORF">AMELA_G00124540</name>
</gene>
<dbReference type="InterPro" id="IPR035976">
    <property type="entry name" value="Sushi/SCR/CCP_sf"/>
</dbReference>
<accession>A0A7J6AMF1</accession>
<dbReference type="InterPro" id="IPR000436">
    <property type="entry name" value="Sushi_SCR_CCP_dom"/>
</dbReference>
<dbReference type="InterPro" id="IPR042985">
    <property type="entry name" value="SUSD4"/>
</dbReference>
<evidence type="ECO:0000259" key="3">
    <source>
        <dbReference type="PROSITE" id="PS50923"/>
    </source>
</evidence>
<evidence type="ECO:0000313" key="4">
    <source>
        <dbReference type="EMBL" id="KAF4084045.1"/>
    </source>
</evidence>
<proteinExistence type="predicted"/>
<evidence type="ECO:0000256" key="1">
    <source>
        <dbReference type="ARBA" id="ARBA00023157"/>
    </source>
</evidence>
<dbReference type="PROSITE" id="PS50923">
    <property type="entry name" value="SUSHI"/>
    <property type="match status" value="1"/>
</dbReference>
<keyword evidence="5" id="KW-1185">Reference proteome</keyword>
<feature type="domain" description="Sushi" evidence="3">
    <location>
        <begin position="41"/>
        <end position="105"/>
    </location>
</feature>
<keyword evidence="1" id="KW-1015">Disulfide bond</keyword>
<dbReference type="EMBL" id="JAAGNN010000010">
    <property type="protein sequence ID" value="KAF4084045.1"/>
    <property type="molecule type" value="Genomic_DNA"/>
</dbReference>
<sequence>MKVGRKTSPFVRIAICGQFLVIFSIFPLQLVTAFPEAAIEPFCRDPGVPEHGRRTPSSGLFFESAVARFSCLEGYRLKGASKITCVLFHNGSMGWRPSLKPVCLPDGE</sequence>
<dbReference type="SMART" id="SM00032">
    <property type="entry name" value="CCP"/>
    <property type="match status" value="1"/>
</dbReference>
<evidence type="ECO:0000313" key="5">
    <source>
        <dbReference type="Proteomes" id="UP000593565"/>
    </source>
</evidence>
<dbReference type="AlphaFoldDB" id="A0A7J6AMF1"/>
<dbReference type="Pfam" id="PF00084">
    <property type="entry name" value="Sushi"/>
    <property type="match status" value="1"/>
</dbReference>
<dbReference type="GO" id="GO:0045957">
    <property type="term" value="P:negative regulation of complement activation, alternative pathway"/>
    <property type="evidence" value="ECO:0007669"/>
    <property type="project" value="TreeGrafter"/>
</dbReference>
<reference evidence="4 5" key="1">
    <citation type="submission" date="2020-02" db="EMBL/GenBank/DDBJ databases">
        <title>A chromosome-scale genome assembly of the black bullhead catfish (Ameiurus melas).</title>
        <authorList>
            <person name="Wen M."/>
            <person name="Zham M."/>
            <person name="Cabau C."/>
            <person name="Klopp C."/>
            <person name="Donnadieu C."/>
            <person name="Roques C."/>
            <person name="Bouchez O."/>
            <person name="Lampietro C."/>
            <person name="Jouanno E."/>
            <person name="Herpin A."/>
            <person name="Louis A."/>
            <person name="Berthelot C."/>
            <person name="Parey E."/>
            <person name="Roest-Crollius H."/>
            <person name="Braasch I."/>
            <person name="Postlethwait J."/>
            <person name="Robinson-Rechavi M."/>
            <person name="Echchiki A."/>
            <person name="Begum T."/>
            <person name="Montfort J."/>
            <person name="Schartl M."/>
            <person name="Bobe J."/>
            <person name="Guiguen Y."/>
        </authorList>
    </citation>
    <scope>NUCLEOTIDE SEQUENCE [LARGE SCALE GENOMIC DNA]</scope>
    <source>
        <strain evidence="4">M_S1</strain>
        <tissue evidence="4">Blood</tissue>
    </source>
</reference>
<organism evidence="4 5">
    <name type="scientific">Ameiurus melas</name>
    <name type="common">Black bullhead</name>
    <name type="synonym">Silurus melas</name>
    <dbReference type="NCBI Taxonomy" id="219545"/>
    <lineage>
        <taxon>Eukaryota</taxon>
        <taxon>Metazoa</taxon>
        <taxon>Chordata</taxon>
        <taxon>Craniata</taxon>
        <taxon>Vertebrata</taxon>
        <taxon>Euteleostomi</taxon>
        <taxon>Actinopterygii</taxon>
        <taxon>Neopterygii</taxon>
        <taxon>Teleostei</taxon>
        <taxon>Ostariophysi</taxon>
        <taxon>Siluriformes</taxon>
        <taxon>Ictaluridae</taxon>
        <taxon>Ameiurus</taxon>
    </lineage>
</organism>
<keyword evidence="2" id="KW-0768">Sushi</keyword>
<dbReference type="PANTHER" id="PTHR47007">
    <property type="entry name" value="SUSHI DOMAIN-CONTAINING PROTEIN 4"/>
    <property type="match status" value="1"/>
</dbReference>
<comment type="caution">
    <text evidence="2">Lacks conserved residue(s) required for the propagation of feature annotation.</text>
</comment>
<dbReference type="SUPFAM" id="SSF57535">
    <property type="entry name" value="Complement control module/SCR domain"/>
    <property type="match status" value="1"/>
</dbReference>
<evidence type="ECO:0000256" key="2">
    <source>
        <dbReference type="PROSITE-ProRule" id="PRU00302"/>
    </source>
</evidence>